<evidence type="ECO:0000313" key="3">
    <source>
        <dbReference type="Proteomes" id="UP000830326"/>
    </source>
</evidence>
<feature type="transmembrane region" description="Helical" evidence="1">
    <location>
        <begin position="68"/>
        <end position="89"/>
    </location>
</feature>
<keyword evidence="1" id="KW-0812">Transmembrane</keyword>
<feature type="transmembrane region" description="Helical" evidence="1">
    <location>
        <begin position="15"/>
        <end position="31"/>
    </location>
</feature>
<sequence>MLKKLKNWDGFIDPLYIPSYTAMPIACWLLFKSSAWKDVEIVLLILIISFLVFAGTAESNSDEHKHRFFGYLYLSSSVIFASTGLYIWLL</sequence>
<reference evidence="2" key="1">
    <citation type="submission" date="2022-04" db="EMBL/GenBank/DDBJ databases">
        <title>Halobacillus sp. isolated from saltern.</title>
        <authorList>
            <person name="Won M."/>
            <person name="Lee C.-M."/>
            <person name="Woen H.-Y."/>
            <person name="Kwon S.-W."/>
        </authorList>
    </citation>
    <scope>NUCLEOTIDE SEQUENCE</scope>
    <source>
        <strain evidence="2">SSHM10-5</strain>
    </source>
</reference>
<keyword evidence="3" id="KW-1185">Reference proteome</keyword>
<feature type="transmembrane region" description="Helical" evidence="1">
    <location>
        <begin position="38"/>
        <end position="56"/>
    </location>
</feature>
<evidence type="ECO:0000256" key="1">
    <source>
        <dbReference type="SAM" id="Phobius"/>
    </source>
</evidence>
<proteinExistence type="predicted"/>
<dbReference type="RefSeq" id="WP_245035035.1">
    <property type="nucleotide sequence ID" value="NZ_CP095075.1"/>
</dbReference>
<keyword evidence="1" id="KW-1133">Transmembrane helix</keyword>
<keyword evidence="1" id="KW-0472">Membrane</keyword>
<organism evidence="2 3">
    <name type="scientific">Halobacillus amylolyticus</name>
    <dbReference type="NCBI Taxonomy" id="2932259"/>
    <lineage>
        <taxon>Bacteria</taxon>
        <taxon>Bacillati</taxon>
        <taxon>Bacillota</taxon>
        <taxon>Bacilli</taxon>
        <taxon>Bacillales</taxon>
        <taxon>Bacillaceae</taxon>
        <taxon>Halobacillus</taxon>
    </lineage>
</organism>
<accession>A0ABY4HEV5</accession>
<evidence type="ECO:0000313" key="2">
    <source>
        <dbReference type="EMBL" id="UOR13402.1"/>
    </source>
</evidence>
<protein>
    <submittedName>
        <fullName evidence="2">Uncharacterized protein</fullName>
    </submittedName>
</protein>
<name>A0ABY4HEV5_9BACI</name>
<dbReference type="EMBL" id="CP095075">
    <property type="protein sequence ID" value="UOR13402.1"/>
    <property type="molecule type" value="Genomic_DNA"/>
</dbReference>
<gene>
    <name evidence="2" type="ORF">MUO15_08075</name>
</gene>
<dbReference type="Proteomes" id="UP000830326">
    <property type="component" value="Chromosome"/>
</dbReference>